<proteinExistence type="predicted"/>
<dbReference type="Gene3D" id="1.10.10.10">
    <property type="entry name" value="Winged helix-like DNA-binding domain superfamily/Winged helix DNA-binding domain"/>
    <property type="match status" value="1"/>
</dbReference>
<organism evidence="5 6">
    <name type="scientific">Sphingobacterium kyonggiense</name>
    <dbReference type="NCBI Taxonomy" id="714075"/>
    <lineage>
        <taxon>Bacteria</taxon>
        <taxon>Pseudomonadati</taxon>
        <taxon>Bacteroidota</taxon>
        <taxon>Sphingobacteriia</taxon>
        <taxon>Sphingobacteriales</taxon>
        <taxon>Sphingobacteriaceae</taxon>
        <taxon>Sphingobacterium</taxon>
    </lineage>
</organism>
<evidence type="ECO:0000256" key="1">
    <source>
        <dbReference type="ARBA" id="ARBA00023015"/>
    </source>
</evidence>
<keyword evidence="1" id="KW-0805">Transcription regulation</keyword>
<evidence type="ECO:0000313" key="6">
    <source>
        <dbReference type="Proteomes" id="UP001500101"/>
    </source>
</evidence>
<dbReference type="PROSITE" id="PS51118">
    <property type="entry name" value="HTH_HXLR"/>
    <property type="match status" value="1"/>
</dbReference>
<dbReference type="EMBL" id="BAAAZI010000015">
    <property type="protein sequence ID" value="GAA4147148.1"/>
    <property type="molecule type" value="Genomic_DNA"/>
</dbReference>
<dbReference type="PANTHER" id="PTHR33204">
    <property type="entry name" value="TRANSCRIPTIONAL REGULATOR, MARR FAMILY"/>
    <property type="match status" value="1"/>
</dbReference>
<reference evidence="6" key="1">
    <citation type="journal article" date="2019" name="Int. J. Syst. Evol. Microbiol.">
        <title>The Global Catalogue of Microorganisms (GCM) 10K type strain sequencing project: providing services to taxonomists for standard genome sequencing and annotation.</title>
        <authorList>
            <consortium name="The Broad Institute Genomics Platform"/>
            <consortium name="The Broad Institute Genome Sequencing Center for Infectious Disease"/>
            <person name="Wu L."/>
            <person name="Ma J."/>
        </authorList>
    </citation>
    <scope>NUCLEOTIDE SEQUENCE [LARGE SCALE GENOMIC DNA]</scope>
    <source>
        <strain evidence="6">JCM 16704</strain>
    </source>
</reference>
<dbReference type="RefSeq" id="WP_344675867.1">
    <property type="nucleotide sequence ID" value="NZ_BAAAZI010000015.1"/>
</dbReference>
<evidence type="ECO:0000256" key="2">
    <source>
        <dbReference type="ARBA" id="ARBA00023125"/>
    </source>
</evidence>
<dbReference type="Proteomes" id="UP001500101">
    <property type="component" value="Unassembled WGS sequence"/>
</dbReference>
<dbReference type="SUPFAM" id="SSF46785">
    <property type="entry name" value="Winged helix' DNA-binding domain"/>
    <property type="match status" value="1"/>
</dbReference>
<evidence type="ECO:0000259" key="4">
    <source>
        <dbReference type="PROSITE" id="PS51118"/>
    </source>
</evidence>
<feature type="domain" description="HTH hxlR-type" evidence="4">
    <location>
        <begin position="15"/>
        <end position="114"/>
    </location>
</feature>
<comment type="caution">
    <text evidence="5">The sequence shown here is derived from an EMBL/GenBank/DDBJ whole genome shotgun (WGS) entry which is preliminary data.</text>
</comment>
<evidence type="ECO:0000256" key="3">
    <source>
        <dbReference type="ARBA" id="ARBA00023163"/>
    </source>
</evidence>
<dbReference type="InterPro" id="IPR036388">
    <property type="entry name" value="WH-like_DNA-bd_sf"/>
</dbReference>
<keyword evidence="6" id="KW-1185">Reference proteome</keyword>
<protein>
    <submittedName>
        <fullName evidence="5">Helix-turn-helix domain-containing protein</fullName>
    </submittedName>
</protein>
<name>A0ABP7Z4C5_9SPHI</name>
<accession>A0ABP7Z4C5</accession>
<keyword evidence="3" id="KW-0804">Transcription</keyword>
<dbReference type="Pfam" id="PF01638">
    <property type="entry name" value="HxlR"/>
    <property type="match status" value="1"/>
</dbReference>
<sequence length="124" mass="14380">MDEKMLNKYSDIENCPIRNVLNHIGNKWSMLVLSILDEEGLLRFNEIHKAIGSISQKMLSTTLKRLESDGLVKRKVHPVIPPRVEYELTKRGKSLIPHIKNLVGWAVENFNDIKDSRLKFERLS</sequence>
<keyword evidence="2" id="KW-0238">DNA-binding</keyword>
<gene>
    <name evidence="5" type="ORF">GCM10022216_32790</name>
</gene>
<dbReference type="InterPro" id="IPR036390">
    <property type="entry name" value="WH_DNA-bd_sf"/>
</dbReference>
<dbReference type="PANTHER" id="PTHR33204:SF39">
    <property type="entry name" value="TRANSCRIPTIONAL REGULATORY PROTEIN"/>
    <property type="match status" value="1"/>
</dbReference>
<evidence type="ECO:0000313" key="5">
    <source>
        <dbReference type="EMBL" id="GAA4147148.1"/>
    </source>
</evidence>
<dbReference type="InterPro" id="IPR002577">
    <property type="entry name" value="HTH_HxlR"/>
</dbReference>